<dbReference type="OrthoDB" id="2440524at2"/>
<organism evidence="2 3">
    <name type="scientific">Ureibacillus sinduriensis BLB-1 = JCM 15800</name>
    <dbReference type="NCBI Taxonomy" id="1384057"/>
    <lineage>
        <taxon>Bacteria</taxon>
        <taxon>Bacillati</taxon>
        <taxon>Bacillota</taxon>
        <taxon>Bacilli</taxon>
        <taxon>Bacillales</taxon>
        <taxon>Caryophanaceae</taxon>
        <taxon>Ureibacillus</taxon>
    </lineage>
</organism>
<accession>A0A0A3I1U9</accession>
<dbReference type="AlphaFoldDB" id="A0A0A3I1U9"/>
<sequence>MERFEITFRNPVVRVWFYTVFPTILASILLLLIFPIEYQYIVLNIEAFIIIAFWVWNFIYKKKQQ</sequence>
<dbReference type="EMBL" id="JPVO01000044">
    <property type="protein sequence ID" value="KGR76638.1"/>
    <property type="molecule type" value="Genomic_DNA"/>
</dbReference>
<reference evidence="2 3" key="1">
    <citation type="submission" date="2014-02" db="EMBL/GenBank/DDBJ databases">
        <title>Draft genome sequence of Lysinibacillus sinduriensis JCM 15800.</title>
        <authorList>
            <person name="Zhang F."/>
            <person name="Wang G."/>
            <person name="Zhang L."/>
        </authorList>
    </citation>
    <scope>NUCLEOTIDE SEQUENCE [LARGE SCALE GENOMIC DNA]</scope>
    <source>
        <strain evidence="2 3">JCM 15800</strain>
    </source>
</reference>
<dbReference type="RefSeq" id="WP_036198832.1">
    <property type="nucleotide sequence ID" value="NZ_AVCY01000012.1"/>
</dbReference>
<keyword evidence="1" id="KW-0472">Membrane</keyword>
<dbReference type="Proteomes" id="UP000030408">
    <property type="component" value="Unassembled WGS sequence"/>
</dbReference>
<protein>
    <submittedName>
        <fullName evidence="2">Uncharacterized protein</fullName>
    </submittedName>
</protein>
<evidence type="ECO:0000256" key="1">
    <source>
        <dbReference type="SAM" id="Phobius"/>
    </source>
</evidence>
<proteinExistence type="predicted"/>
<comment type="caution">
    <text evidence="2">The sequence shown here is derived from an EMBL/GenBank/DDBJ whole genome shotgun (WGS) entry which is preliminary data.</text>
</comment>
<feature type="transmembrane region" description="Helical" evidence="1">
    <location>
        <begin position="12"/>
        <end position="34"/>
    </location>
</feature>
<keyword evidence="3" id="KW-1185">Reference proteome</keyword>
<evidence type="ECO:0000313" key="2">
    <source>
        <dbReference type="EMBL" id="KGR76638.1"/>
    </source>
</evidence>
<keyword evidence="1" id="KW-0812">Transmembrane</keyword>
<name>A0A0A3I1U9_9BACL</name>
<gene>
    <name evidence="2" type="ORF">CD33_05610</name>
</gene>
<evidence type="ECO:0000313" key="3">
    <source>
        <dbReference type="Proteomes" id="UP000030408"/>
    </source>
</evidence>
<keyword evidence="1" id="KW-1133">Transmembrane helix</keyword>
<feature type="transmembrane region" description="Helical" evidence="1">
    <location>
        <begin position="40"/>
        <end position="60"/>
    </location>
</feature>